<evidence type="ECO:0000313" key="2">
    <source>
        <dbReference type="Proteomes" id="UP000177905"/>
    </source>
</evidence>
<dbReference type="EMBL" id="MEUA01000057">
    <property type="protein sequence ID" value="OGC13369.1"/>
    <property type="molecule type" value="Genomic_DNA"/>
</dbReference>
<organism evidence="1 2">
    <name type="scientific">candidate division WOR-1 bacterium RIFOXYB2_FULL_36_35</name>
    <dbReference type="NCBI Taxonomy" id="1802578"/>
    <lineage>
        <taxon>Bacteria</taxon>
        <taxon>Bacillati</taxon>
        <taxon>Saganbacteria</taxon>
    </lineage>
</organism>
<evidence type="ECO:0000313" key="1">
    <source>
        <dbReference type="EMBL" id="OGC13369.1"/>
    </source>
</evidence>
<protein>
    <submittedName>
        <fullName evidence="1">Uncharacterized protein</fullName>
    </submittedName>
</protein>
<dbReference type="AlphaFoldDB" id="A0A1F4RYY5"/>
<reference evidence="1 2" key="1">
    <citation type="journal article" date="2016" name="Nat. Commun.">
        <title>Thousands of microbial genomes shed light on interconnected biogeochemical processes in an aquifer system.</title>
        <authorList>
            <person name="Anantharaman K."/>
            <person name="Brown C.T."/>
            <person name="Hug L.A."/>
            <person name="Sharon I."/>
            <person name="Castelle C.J."/>
            <person name="Probst A.J."/>
            <person name="Thomas B.C."/>
            <person name="Singh A."/>
            <person name="Wilkins M.J."/>
            <person name="Karaoz U."/>
            <person name="Brodie E.L."/>
            <person name="Williams K.H."/>
            <person name="Hubbard S.S."/>
            <person name="Banfield J.F."/>
        </authorList>
    </citation>
    <scope>NUCLEOTIDE SEQUENCE [LARGE SCALE GENOMIC DNA]</scope>
</reference>
<comment type="caution">
    <text evidence="1">The sequence shown here is derived from an EMBL/GenBank/DDBJ whole genome shotgun (WGS) entry which is preliminary data.</text>
</comment>
<dbReference type="Proteomes" id="UP000177905">
    <property type="component" value="Unassembled WGS sequence"/>
</dbReference>
<proteinExistence type="predicted"/>
<name>A0A1F4RYY5_UNCSA</name>
<sequence>MHKMTLSFYIIPSPLKLCLKKKISVLFNLLRLNSNVFVGFTVLSSLINLREDSQILKRIAADDLACKAITRLKEQTHPDQQLPSWILEELATVGL</sequence>
<accession>A0A1F4RYY5</accession>
<gene>
    <name evidence="1" type="ORF">A2290_02570</name>
</gene>